<accession>A0AAV6TDR4</accession>
<gene>
    <name evidence="1" type="ORF">JTE90_016405</name>
</gene>
<evidence type="ECO:0000313" key="2">
    <source>
        <dbReference type="Proteomes" id="UP000827092"/>
    </source>
</evidence>
<proteinExistence type="predicted"/>
<name>A0AAV6TDR4_9ARAC</name>
<dbReference type="AlphaFoldDB" id="A0AAV6TDR4"/>
<protein>
    <submittedName>
        <fullName evidence="1">Uncharacterized protein</fullName>
    </submittedName>
</protein>
<dbReference type="EMBL" id="JAFNEN010006337">
    <property type="protein sequence ID" value="KAG8156079.1"/>
    <property type="molecule type" value="Genomic_DNA"/>
</dbReference>
<dbReference type="Proteomes" id="UP000827092">
    <property type="component" value="Unassembled WGS sequence"/>
</dbReference>
<organism evidence="1 2">
    <name type="scientific">Oedothorax gibbosus</name>
    <dbReference type="NCBI Taxonomy" id="931172"/>
    <lineage>
        <taxon>Eukaryota</taxon>
        <taxon>Metazoa</taxon>
        <taxon>Ecdysozoa</taxon>
        <taxon>Arthropoda</taxon>
        <taxon>Chelicerata</taxon>
        <taxon>Arachnida</taxon>
        <taxon>Araneae</taxon>
        <taxon>Araneomorphae</taxon>
        <taxon>Entelegynae</taxon>
        <taxon>Araneoidea</taxon>
        <taxon>Linyphiidae</taxon>
        <taxon>Erigoninae</taxon>
        <taxon>Oedothorax</taxon>
    </lineage>
</organism>
<keyword evidence="2" id="KW-1185">Reference proteome</keyword>
<reference evidence="1 2" key="1">
    <citation type="journal article" date="2022" name="Nat. Ecol. Evol.">
        <title>A masculinizing supergene underlies an exaggerated male reproductive morph in a spider.</title>
        <authorList>
            <person name="Hendrickx F."/>
            <person name="De Corte Z."/>
            <person name="Sonet G."/>
            <person name="Van Belleghem S.M."/>
            <person name="Kostlbacher S."/>
            <person name="Vangestel C."/>
        </authorList>
    </citation>
    <scope>NUCLEOTIDE SEQUENCE [LARGE SCALE GENOMIC DNA]</scope>
    <source>
        <strain evidence="1">W744_W776</strain>
    </source>
</reference>
<comment type="caution">
    <text evidence="1">The sequence shown here is derived from an EMBL/GenBank/DDBJ whole genome shotgun (WGS) entry which is preliminary data.</text>
</comment>
<sequence length="134" mass="15623">MGHPLEEKKRIHKGVIERIRSRSETSLPEDTKHMLRVNCLRRAEPKGKWVLNITQQQRGHGDKVLRDQVRVNATPNSEYDRREVPREVRVILFFVKNFGFTWNRLVQERHRGQLSSVKSNRVSCGIRCVASVGP</sequence>
<evidence type="ECO:0000313" key="1">
    <source>
        <dbReference type="EMBL" id="KAG8156079.1"/>
    </source>
</evidence>